<dbReference type="SUPFAM" id="SSF54862">
    <property type="entry name" value="4Fe-4S ferredoxins"/>
    <property type="match status" value="1"/>
</dbReference>
<evidence type="ECO:0000256" key="4">
    <source>
        <dbReference type="ARBA" id="ARBA00023004"/>
    </source>
</evidence>
<keyword evidence="5 6" id="KW-0411">Iron-sulfur</keyword>
<dbReference type="Pfam" id="PF13370">
    <property type="entry name" value="Fer4_13"/>
    <property type="match status" value="1"/>
</dbReference>
<comment type="caution">
    <text evidence="8">The sequence shown here is derived from an EMBL/GenBank/DDBJ whole genome shotgun (WGS) entry which is preliminary data.</text>
</comment>
<dbReference type="InterPro" id="IPR001080">
    <property type="entry name" value="3Fe4S_ferredoxin"/>
</dbReference>
<dbReference type="PROSITE" id="PS51379">
    <property type="entry name" value="4FE4S_FER_2"/>
    <property type="match status" value="1"/>
</dbReference>
<dbReference type="GO" id="GO:0009055">
    <property type="term" value="F:electron transfer activity"/>
    <property type="evidence" value="ECO:0007669"/>
    <property type="project" value="UniProtKB-UniRule"/>
</dbReference>
<proteinExistence type="predicted"/>
<dbReference type="EMBL" id="MHCO01000009">
    <property type="protein sequence ID" value="OGY24625.1"/>
    <property type="molecule type" value="Genomic_DNA"/>
</dbReference>
<dbReference type="Gene3D" id="3.30.70.20">
    <property type="match status" value="1"/>
</dbReference>
<evidence type="ECO:0000256" key="3">
    <source>
        <dbReference type="ARBA" id="ARBA00022982"/>
    </source>
</evidence>
<accession>A0A1G1WAD5</accession>
<name>A0A1G1WAD5_9BACT</name>
<dbReference type="Proteomes" id="UP000178493">
    <property type="component" value="Unassembled WGS sequence"/>
</dbReference>
<feature type="domain" description="4Fe-4S ferredoxin-type" evidence="7">
    <location>
        <begin position="1"/>
        <end position="29"/>
    </location>
</feature>
<dbReference type="GO" id="GO:0005506">
    <property type="term" value="F:iron ion binding"/>
    <property type="evidence" value="ECO:0007669"/>
    <property type="project" value="UniProtKB-UniRule"/>
</dbReference>
<evidence type="ECO:0000313" key="9">
    <source>
        <dbReference type="Proteomes" id="UP000178493"/>
    </source>
</evidence>
<evidence type="ECO:0000256" key="2">
    <source>
        <dbReference type="ARBA" id="ARBA00022723"/>
    </source>
</evidence>
<evidence type="ECO:0000256" key="5">
    <source>
        <dbReference type="ARBA" id="ARBA00023014"/>
    </source>
</evidence>
<reference evidence="8 9" key="1">
    <citation type="journal article" date="2016" name="Nat. Commun.">
        <title>Thousands of microbial genomes shed light on interconnected biogeochemical processes in an aquifer system.</title>
        <authorList>
            <person name="Anantharaman K."/>
            <person name="Brown C.T."/>
            <person name="Hug L.A."/>
            <person name="Sharon I."/>
            <person name="Castelle C.J."/>
            <person name="Probst A.J."/>
            <person name="Thomas B.C."/>
            <person name="Singh A."/>
            <person name="Wilkins M.J."/>
            <person name="Karaoz U."/>
            <person name="Brodie E.L."/>
            <person name="Williams K.H."/>
            <person name="Hubbard S.S."/>
            <person name="Banfield J.F."/>
        </authorList>
    </citation>
    <scope>NUCLEOTIDE SEQUENCE [LARGE SCALE GENOMIC DNA]</scope>
</reference>
<gene>
    <name evidence="8" type="ORF">A2126_04290</name>
</gene>
<evidence type="ECO:0000256" key="6">
    <source>
        <dbReference type="RuleBase" id="RU368020"/>
    </source>
</evidence>
<dbReference type="InterPro" id="IPR017896">
    <property type="entry name" value="4Fe4S_Fe-S-bd"/>
</dbReference>
<evidence type="ECO:0000256" key="1">
    <source>
        <dbReference type="ARBA" id="ARBA00022448"/>
    </source>
</evidence>
<dbReference type="PANTHER" id="PTHR36923:SF3">
    <property type="entry name" value="FERREDOXIN"/>
    <property type="match status" value="1"/>
</dbReference>
<sequence length="70" mass="7575">MKIKIDRDLCIGAGTCVALAPNTFELDDELKATLKDNDKKDPEEGILAAAKSCPTLAVILENDQGKQIYP</sequence>
<dbReference type="PANTHER" id="PTHR36923">
    <property type="entry name" value="FERREDOXIN"/>
    <property type="match status" value="1"/>
</dbReference>
<dbReference type="PRINTS" id="PR00352">
    <property type="entry name" value="3FE4SFRDOXIN"/>
</dbReference>
<keyword evidence="4 6" id="KW-0408">Iron</keyword>
<evidence type="ECO:0000259" key="7">
    <source>
        <dbReference type="PROSITE" id="PS51379"/>
    </source>
</evidence>
<dbReference type="AlphaFoldDB" id="A0A1G1WAD5"/>
<keyword evidence="3 6" id="KW-0249">Electron transport</keyword>
<comment type="function">
    <text evidence="6">Ferredoxins are iron-sulfur proteins that transfer electrons in a wide variety of metabolic reactions.</text>
</comment>
<organism evidence="8 9">
    <name type="scientific">Candidatus Woykebacteria bacterium GWB1_45_5</name>
    <dbReference type="NCBI Taxonomy" id="1802592"/>
    <lineage>
        <taxon>Bacteria</taxon>
        <taxon>Candidatus Woykeibacteriota</taxon>
    </lineage>
</organism>
<protein>
    <recommendedName>
        <fullName evidence="6">Ferredoxin</fullName>
    </recommendedName>
</protein>
<dbReference type="GO" id="GO:0051536">
    <property type="term" value="F:iron-sulfur cluster binding"/>
    <property type="evidence" value="ECO:0007669"/>
    <property type="project" value="UniProtKB-KW"/>
</dbReference>
<dbReference type="InterPro" id="IPR051269">
    <property type="entry name" value="Fe-S_cluster_ET"/>
</dbReference>
<keyword evidence="2 6" id="KW-0479">Metal-binding</keyword>
<evidence type="ECO:0000313" key="8">
    <source>
        <dbReference type="EMBL" id="OGY24625.1"/>
    </source>
</evidence>
<keyword evidence="1 6" id="KW-0813">Transport</keyword>